<gene>
    <name evidence="1" type="ORF">PGIGA_G00248050</name>
</gene>
<comment type="caution">
    <text evidence="1">The sequence shown here is derived from an EMBL/GenBank/DDBJ whole genome shotgun (WGS) entry which is preliminary data.</text>
</comment>
<protein>
    <submittedName>
        <fullName evidence="1">Uncharacterized protein</fullName>
    </submittedName>
</protein>
<reference evidence="1 2" key="1">
    <citation type="journal article" date="2022" name="bioRxiv">
        <title>An ancient truncated duplication of the anti-Mullerian hormone receptor type 2 gene is a potential conserved master sex determinant in the Pangasiidae catfish family.</title>
        <authorList>
            <person name="Wen M."/>
            <person name="Pan Q."/>
            <person name="Jouanno E."/>
            <person name="Montfort J."/>
            <person name="Zahm M."/>
            <person name="Cabau C."/>
            <person name="Klopp C."/>
            <person name="Iampietro C."/>
            <person name="Roques C."/>
            <person name="Bouchez O."/>
            <person name="Castinel A."/>
            <person name="Donnadieu C."/>
            <person name="Parrinello H."/>
            <person name="Poncet C."/>
            <person name="Belmonte E."/>
            <person name="Gautier V."/>
            <person name="Avarre J.-C."/>
            <person name="Dugue R."/>
            <person name="Gustiano R."/>
            <person name="Ha T.T.T."/>
            <person name="Campet M."/>
            <person name="Sriphairoj K."/>
            <person name="Ribolli J."/>
            <person name="de Almeida F.L."/>
            <person name="Desvignes T."/>
            <person name="Postlethwait J.H."/>
            <person name="Bucao C.F."/>
            <person name="Robinson-Rechavi M."/>
            <person name="Bobe J."/>
            <person name="Herpin A."/>
            <person name="Guiguen Y."/>
        </authorList>
    </citation>
    <scope>NUCLEOTIDE SEQUENCE [LARGE SCALE GENOMIC DNA]</scope>
    <source>
        <strain evidence="1">YG-Dec2019</strain>
    </source>
</reference>
<organism evidence="1 2">
    <name type="scientific">Pangasianodon gigas</name>
    <name type="common">Mekong giant catfish</name>
    <name type="synonym">Pangasius gigas</name>
    <dbReference type="NCBI Taxonomy" id="30993"/>
    <lineage>
        <taxon>Eukaryota</taxon>
        <taxon>Metazoa</taxon>
        <taxon>Chordata</taxon>
        <taxon>Craniata</taxon>
        <taxon>Vertebrata</taxon>
        <taxon>Euteleostomi</taxon>
        <taxon>Actinopterygii</taxon>
        <taxon>Neopterygii</taxon>
        <taxon>Teleostei</taxon>
        <taxon>Ostariophysi</taxon>
        <taxon>Siluriformes</taxon>
        <taxon>Pangasiidae</taxon>
        <taxon>Pangasianodon</taxon>
    </lineage>
</organism>
<keyword evidence="2" id="KW-1185">Reference proteome</keyword>
<proteinExistence type="predicted"/>
<name>A0ACC5WPQ2_PANGG</name>
<evidence type="ECO:0000313" key="2">
    <source>
        <dbReference type="Proteomes" id="UP000829447"/>
    </source>
</evidence>
<dbReference type="EMBL" id="CM040461">
    <property type="protein sequence ID" value="MCI4381114.1"/>
    <property type="molecule type" value="Genomic_DNA"/>
</dbReference>
<dbReference type="Proteomes" id="UP000829447">
    <property type="component" value="Linkage Group LG8"/>
</dbReference>
<accession>A0ACC5WPQ2</accession>
<sequence length="139" mass="16114">MAEMSLKSSYWEEEPYYARQHLLFSLPYKAKTSFLKHHHPHRQLLQNLPGNPWSTNTINQVEEQKVDEEKEQAKVHQPPVRTKKLPKECLSKNTKPVSPTSYCYLSTAVPILRLYFYETADLSPAFSAVCHVPHCCTKV</sequence>
<evidence type="ECO:0000313" key="1">
    <source>
        <dbReference type="EMBL" id="MCI4381114.1"/>
    </source>
</evidence>